<evidence type="ECO:0000313" key="2">
    <source>
        <dbReference type="Proteomes" id="UP000218335"/>
    </source>
</evidence>
<dbReference type="EMBL" id="MWUU01000006">
    <property type="protein sequence ID" value="PCF55618.1"/>
    <property type="molecule type" value="Genomic_DNA"/>
</dbReference>
<evidence type="ECO:0000313" key="1">
    <source>
        <dbReference type="EMBL" id="PCF55618.1"/>
    </source>
</evidence>
<comment type="caution">
    <text evidence="1">The sequence shown here is derived from an EMBL/GenBank/DDBJ whole genome shotgun (WGS) entry which is preliminary data.</text>
</comment>
<dbReference type="Proteomes" id="UP000218335">
    <property type="component" value="Unassembled WGS sequence"/>
</dbReference>
<name>A0A2A4GXR3_9STAP</name>
<gene>
    <name evidence="1" type="ORF">B5C08_06125</name>
</gene>
<accession>A0A2A4GXR3</accession>
<sequence>MRREQKRYIHDIDTLKTYLKAVNHFRGYKISSFSFDHQNYSLTITINSSRILPHGAHEVLQLIAAGVRNFFIKDVDKPAEWLINELQVSEGMFQFQLEYGYLSFEVKAFSLIISNNLNDKTTKKMVSVDVNDMIQVFKYDSHINDMSFSFKQDETKILHYIGVTKEAHDPYWSYFSDDSGVKRFHTAEELFNAKIYNGQSLRERWSEVTIVHMNGMPTEECFSQFEKSIKIRVGESVVGLDLNNITVEGHIIKDKVCHSCGANACYVLKYDNIFCPYCNKWLDENRHHHNQPFQPELIWNRYKLLRFCQVEFSRGGKAYTYYCSDQNVQKGDWVIVPVGISNIEKEVQVVKTFQATTNHPPYPLHKVKTVLRKQPSLSEEVANTVEKLVKLGKVCDLTKRNSDFDVWKEYDILITPIGHFWLEYNGEPVTMLIETIFPSHHAMFFVEGAYYLKPCRRELKDFKHLKVCTDVNLRKARYIDNLGIRRQDGSRWRLDDYDVGIAIHSQNVINRGVTTNVLGMPYLESWHDEYKYEYIFSVIWKYYESDEDASLWFNVVK</sequence>
<dbReference type="AlphaFoldDB" id="A0A2A4GXR3"/>
<reference evidence="1 2" key="1">
    <citation type="journal article" date="2017" name="PLoS ONE">
        <title>Development of a real-time PCR for detection of Staphylococcus pseudintermedius using a novel automated comparison of whole-genome sequences.</title>
        <authorList>
            <person name="Verstappen K.M."/>
            <person name="Huijbregts L."/>
            <person name="Spaninks M."/>
            <person name="Wagenaar J.A."/>
            <person name="Fluit A.C."/>
            <person name="Duim B."/>
        </authorList>
    </citation>
    <scope>NUCLEOTIDE SEQUENCE [LARGE SCALE GENOMIC DNA]</scope>
    <source>
        <strain evidence="1 2">215070706401-1</strain>
    </source>
</reference>
<organism evidence="1 2">
    <name type="scientific">Staphylococcus delphini</name>
    <dbReference type="NCBI Taxonomy" id="53344"/>
    <lineage>
        <taxon>Bacteria</taxon>
        <taxon>Bacillati</taxon>
        <taxon>Bacillota</taxon>
        <taxon>Bacilli</taxon>
        <taxon>Bacillales</taxon>
        <taxon>Staphylococcaceae</taxon>
        <taxon>Staphylococcus</taxon>
        <taxon>Staphylococcus intermedius group</taxon>
    </lineage>
</organism>
<proteinExistence type="predicted"/>
<dbReference type="RefSeq" id="WP_096592556.1">
    <property type="nucleotide sequence ID" value="NZ_MWRM01000001.1"/>
</dbReference>
<protein>
    <submittedName>
        <fullName evidence="1">Uncharacterized protein</fullName>
    </submittedName>
</protein>